<dbReference type="OrthoDB" id="9778052at2"/>
<protein>
    <submittedName>
        <fullName evidence="3">NAD-dependent epimerase/dehydratase</fullName>
    </submittedName>
</protein>
<dbReference type="InterPro" id="IPR036291">
    <property type="entry name" value="NAD(P)-bd_dom_sf"/>
</dbReference>
<keyword evidence="4" id="KW-1185">Reference proteome</keyword>
<evidence type="ECO:0000313" key="3">
    <source>
        <dbReference type="EMBL" id="ACR12432.1"/>
    </source>
</evidence>
<organism evidence="3 4">
    <name type="scientific">Teredinibacter turnerae (strain ATCC 39867 / T7901)</name>
    <dbReference type="NCBI Taxonomy" id="377629"/>
    <lineage>
        <taxon>Bacteria</taxon>
        <taxon>Pseudomonadati</taxon>
        <taxon>Pseudomonadota</taxon>
        <taxon>Gammaproteobacteria</taxon>
        <taxon>Cellvibrionales</taxon>
        <taxon>Cellvibrionaceae</taxon>
        <taxon>Teredinibacter</taxon>
    </lineage>
</organism>
<dbReference type="PANTHER" id="PTHR10366:SF564">
    <property type="entry name" value="STEROL-4-ALPHA-CARBOXYLATE 3-DEHYDROGENASE, DECARBOXYLATING"/>
    <property type="match status" value="1"/>
</dbReference>
<dbReference type="STRING" id="377629.TERTU_2157"/>
<evidence type="ECO:0000256" key="1">
    <source>
        <dbReference type="ARBA" id="ARBA00023002"/>
    </source>
</evidence>
<dbReference type="PANTHER" id="PTHR10366">
    <property type="entry name" value="NAD DEPENDENT EPIMERASE/DEHYDRATASE"/>
    <property type="match status" value="1"/>
</dbReference>
<gene>
    <name evidence="3" type="ordered locus">TERTU_2157</name>
</gene>
<feature type="domain" description="3-beta hydroxysteroid dehydrogenase/isomerase" evidence="2">
    <location>
        <begin position="6"/>
        <end position="237"/>
    </location>
</feature>
<sequence>MKTRVLVTGGNGFVATECIAQLLRQGFSVRATVRSEHKAQVLRETLTSVMSDKNLDIEFVQADLTSDQNWDLAAQECQYVLHVASPISLQLPKNADEMIKPAVDGTLRVLKAAQAAGVARVVLTSNFGAVGYSQKDRSKLITEACWTDPNEKGLSAYNKSKVLAERAAWDYVQSNEVDLELNVVNPMGIFGPAIGNELSSGFGLLQQLMMGQMKRLPDIRLGIVDVRDVARLHILAMLEPAVSGERFLALSGGTLSITEIAVLLKKEFPFHTKKMSTKPLPTLLLKFLALFNKRAKSIRPLVGIYREASNAKARTMLGWQPRSNEEAILSSAQSMIEHGVLAGTK</sequence>
<dbReference type="AlphaFoldDB" id="C5BJE7"/>
<name>C5BJE7_TERTT</name>
<dbReference type="KEGG" id="ttu:TERTU_2157"/>
<dbReference type="InterPro" id="IPR050425">
    <property type="entry name" value="NAD(P)_dehydrat-like"/>
</dbReference>
<reference evidence="3 4" key="1">
    <citation type="journal article" date="2009" name="PLoS ONE">
        <title>The complete genome of Teredinibacter turnerae T7901: an intracellular endosymbiont of marine wood-boring bivalves (shipworms).</title>
        <authorList>
            <person name="Yang J.C."/>
            <person name="Madupu R."/>
            <person name="Durkin A.S."/>
            <person name="Ekborg N.A."/>
            <person name="Pedamallu C.S."/>
            <person name="Hostetler J.B."/>
            <person name="Radune D."/>
            <person name="Toms B.S."/>
            <person name="Henrissat B."/>
            <person name="Coutinho P.M."/>
            <person name="Schwarz S."/>
            <person name="Field L."/>
            <person name="Trindade-Silva A.E."/>
            <person name="Soares C.A.G."/>
            <person name="Elshahawi S."/>
            <person name="Hanora A."/>
            <person name="Schmidt E.W."/>
            <person name="Haygood M.G."/>
            <person name="Posfai J."/>
            <person name="Benner J."/>
            <person name="Madinger C."/>
            <person name="Nove J."/>
            <person name="Anton B."/>
            <person name="Chaudhary K."/>
            <person name="Foster J."/>
            <person name="Holman A."/>
            <person name="Kumar S."/>
            <person name="Lessard P.A."/>
            <person name="Luyten Y.A."/>
            <person name="Slatko B."/>
            <person name="Wood N."/>
            <person name="Wu B."/>
            <person name="Teplitski M."/>
            <person name="Mougous J.D."/>
            <person name="Ward N."/>
            <person name="Eisen J.A."/>
            <person name="Badger J.H."/>
            <person name="Distel D.L."/>
        </authorList>
    </citation>
    <scope>NUCLEOTIDE SEQUENCE [LARGE SCALE GENOMIC DNA]</scope>
    <source>
        <strain evidence="4">ATCC 39867 / T7901</strain>
    </source>
</reference>
<dbReference type="Proteomes" id="UP000009080">
    <property type="component" value="Chromosome"/>
</dbReference>
<dbReference type="SUPFAM" id="SSF51735">
    <property type="entry name" value="NAD(P)-binding Rossmann-fold domains"/>
    <property type="match status" value="1"/>
</dbReference>
<dbReference type="eggNOG" id="COG0451">
    <property type="taxonomic scope" value="Bacteria"/>
</dbReference>
<dbReference type="GO" id="GO:0006694">
    <property type="term" value="P:steroid biosynthetic process"/>
    <property type="evidence" value="ECO:0007669"/>
    <property type="project" value="InterPro"/>
</dbReference>
<dbReference type="GO" id="GO:0016616">
    <property type="term" value="F:oxidoreductase activity, acting on the CH-OH group of donors, NAD or NADP as acceptor"/>
    <property type="evidence" value="ECO:0007669"/>
    <property type="project" value="InterPro"/>
</dbReference>
<dbReference type="Gene3D" id="3.40.50.720">
    <property type="entry name" value="NAD(P)-binding Rossmann-like Domain"/>
    <property type="match status" value="1"/>
</dbReference>
<evidence type="ECO:0000313" key="4">
    <source>
        <dbReference type="Proteomes" id="UP000009080"/>
    </source>
</evidence>
<proteinExistence type="predicted"/>
<dbReference type="RefSeq" id="WP_015818544.1">
    <property type="nucleotide sequence ID" value="NC_012997.1"/>
</dbReference>
<evidence type="ECO:0000259" key="2">
    <source>
        <dbReference type="Pfam" id="PF01073"/>
    </source>
</evidence>
<dbReference type="HOGENOM" id="CLU_007383_9_2_6"/>
<dbReference type="InterPro" id="IPR002225">
    <property type="entry name" value="3Beta_OHSteriod_DH/Estase"/>
</dbReference>
<dbReference type="Pfam" id="PF01073">
    <property type="entry name" value="3Beta_HSD"/>
    <property type="match status" value="1"/>
</dbReference>
<dbReference type="CDD" id="cd05227">
    <property type="entry name" value="AR_SDR_e"/>
    <property type="match status" value="1"/>
</dbReference>
<dbReference type="EMBL" id="CP001614">
    <property type="protein sequence ID" value="ACR12432.1"/>
    <property type="molecule type" value="Genomic_DNA"/>
</dbReference>
<dbReference type="FunFam" id="3.40.50.720:FF:000336">
    <property type="entry name" value="Aldehyde reductase"/>
    <property type="match status" value="1"/>
</dbReference>
<keyword evidence="1" id="KW-0560">Oxidoreductase</keyword>
<accession>C5BJE7</accession>